<dbReference type="Proteomes" id="UP000249688">
    <property type="component" value="Unassembled WGS sequence"/>
</dbReference>
<name>A0A2W7IAM5_9PROT</name>
<dbReference type="RefSeq" id="WP_146422902.1">
    <property type="nucleotide sequence ID" value="NZ_QKYU01000019.1"/>
</dbReference>
<sequence length="193" mass="19629">MRAMLLLLLLPGCLAQQLDRMKDQAAAGQTIALAAERVDCTGPDPLCVQVQTLRAEACLALARQAPRDAAAPARRACAASGYAAALAALPPGGTERRTLLAGLAAAAMDRRDAGEATPDAQLGAGLALLKLDPGDAIGCAHARSARLARALLGPPGMPRCAELRAAPACRATPALDREIAALTAASCPQEPGR</sequence>
<reference evidence="1 2" key="1">
    <citation type="submission" date="2018-06" db="EMBL/GenBank/DDBJ databases">
        <title>Genomic Encyclopedia of Archaeal and Bacterial Type Strains, Phase II (KMG-II): from individual species to whole genera.</title>
        <authorList>
            <person name="Goeker M."/>
        </authorList>
    </citation>
    <scope>NUCLEOTIDE SEQUENCE [LARGE SCALE GENOMIC DNA]</scope>
    <source>
        <strain evidence="1 2">DSM 24525</strain>
    </source>
</reference>
<gene>
    <name evidence="1" type="ORF">C8P66_11917</name>
</gene>
<comment type="caution">
    <text evidence="1">The sequence shown here is derived from an EMBL/GenBank/DDBJ whole genome shotgun (WGS) entry which is preliminary data.</text>
</comment>
<organism evidence="1 2">
    <name type="scientific">Humitalea rosea</name>
    <dbReference type="NCBI Taxonomy" id="990373"/>
    <lineage>
        <taxon>Bacteria</taxon>
        <taxon>Pseudomonadati</taxon>
        <taxon>Pseudomonadota</taxon>
        <taxon>Alphaproteobacteria</taxon>
        <taxon>Acetobacterales</taxon>
        <taxon>Roseomonadaceae</taxon>
        <taxon>Humitalea</taxon>
    </lineage>
</organism>
<evidence type="ECO:0000313" key="1">
    <source>
        <dbReference type="EMBL" id="PZW42125.1"/>
    </source>
</evidence>
<dbReference type="EMBL" id="QKYU01000019">
    <property type="protein sequence ID" value="PZW42125.1"/>
    <property type="molecule type" value="Genomic_DNA"/>
</dbReference>
<protein>
    <submittedName>
        <fullName evidence="1">Uncharacterized protein</fullName>
    </submittedName>
</protein>
<dbReference type="AlphaFoldDB" id="A0A2W7IAM5"/>
<evidence type="ECO:0000313" key="2">
    <source>
        <dbReference type="Proteomes" id="UP000249688"/>
    </source>
</evidence>
<keyword evidence="2" id="KW-1185">Reference proteome</keyword>
<proteinExistence type="predicted"/>
<accession>A0A2W7IAM5</accession>